<evidence type="ECO:0000313" key="7">
    <source>
        <dbReference type="EMBL" id="MDY0409928.1"/>
    </source>
</evidence>
<evidence type="ECO:0000256" key="1">
    <source>
        <dbReference type="ARBA" id="ARBA00004141"/>
    </source>
</evidence>
<dbReference type="PANTHER" id="PTHR43471">
    <property type="entry name" value="ABC TRANSPORTER PERMEASE"/>
    <property type="match status" value="1"/>
</dbReference>
<dbReference type="RefSeq" id="WP_320380788.1">
    <property type="nucleotide sequence ID" value="NZ_JAWDIQ010000003.1"/>
</dbReference>
<keyword evidence="2 5" id="KW-0812">Transmembrane</keyword>
<keyword evidence="3 5" id="KW-1133">Transmembrane helix</keyword>
<keyword evidence="8" id="KW-1185">Reference proteome</keyword>
<dbReference type="InterPro" id="IPR013525">
    <property type="entry name" value="ABC2_TM"/>
</dbReference>
<organism evidence="7 8">
    <name type="scientific">Paracerasibacillus soli</name>
    <dbReference type="NCBI Taxonomy" id="480284"/>
    <lineage>
        <taxon>Bacteria</taxon>
        <taxon>Bacillati</taxon>
        <taxon>Bacillota</taxon>
        <taxon>Bacilli</taxon>
        <taxon>Bacillales</taxon>
        <taxon>Bacillaceae</taxon>
        <taxon>Paracerasibacillus</taxon>
    </lineage>
</organism>
<evidence type="ECO:0000313" key="8">
    <source>
        <dbReference type="Proteomes" id="UP001275315"/>
    </source>
</evidence>
<comment type="subcellular location">
    <subcellularLocation>
        <location evidence="1">Membrane</location>
        <topology evidence="1">Multi-pass membrane protein</topology>
    </subcellularLocation>
</comment>
<dbReference type="PANTHER" id="PTHR43471:SF3">
    <property type="entry name" value="ABC TRANSPORTER PERMEASE PROTEIN NATB"/>
    <property type="match status" value="1"/>
</dbReference>
<evidence type="ECO:0000256" key="4">
    <source>
        <dbReference type="ARBA" id="ARBA00023136"/>
    </source>
</evidence>
<reference evidence="7 8" key="1">
    <citation type="submission" date="2023-10" db="EMBL/GenBank/DDBJ databases">
        <title>Virgibacillus soli CC-YMP-6 genome.</title>
        <authorList>
            <person name="Miliotis G."/>
            <person name="Sengupta P."/>
            <person name="Hameed A."/>
            <person name="Chuvochina M."/>
            <person name="Mcdonagh F."/>
            <person name="Simpson A.C."/>
            <person name="Singh N.K."/>
            <person name="Rekha P.D."/>
            <person name="Raman K."/>
            <person name="Hugenholtz P."/>
            <person name="Venkateswaran K."/>
        </authorList>
    </citation>
    <scope>NUCLEOTIDE SEQUENCE [LARGE SCALE GENOMIC DNA]</scope>
    <source>
        <strain evidence="7 8">CC-YMP-6</strain>
    </source>
</reference>
<feature type="transmembrane region" description="Helical" evidence="5">
    <location>
        <begin position="254"/>
        <end position="275"/>
    </location>
</feature>
<comment type="caution">
    <text evidence="7">The sequence shown here is derived from an EMBL/GenBank/DDBJ whole genome shotgun (WGS) entry which is preliminary data.</text>
</comment>
<name>A0ABU5CX17_9BACI</name>
<evidence type="ECO:0000256" key="5">
    <source>
        <dbReference type="SAM" id="Phobius"/>
    </source>
</evidence>
<proteinExistence type="predicted"/>
<evidence type="ECO:0000256" key="2">
    <source>
        <dbReference type="ARBA" id="ARBA00022692"/>
    </source>
</evidence>
<feature type="transmembrane region" description="Helical" evidence="5">
    <location>
        <begin position="203"/>
        <end position="224"/>
    </location>
</feature>
<feature type="transmembrane region" description="Helical" evidence="5">
    <location>
        <begin position="171"/>
        <end position="197"/>
    </location>
</feature>
<feature type="transmembrane region" description="Helical" evidence="5">
    <location>
        <begin position="130"/>
        <end position="150"/>
    </location>
</feature>
<dbReference type="Proteomes" id="UP001275315">
    <property type="component" value="Unassembled WGS sequence"/>
</dbReference>
<sequence>MARKNRGSDPVSIKLIYDPGSQTSSEVIPYIEAAIGQWESAILKDRLQQANMDPEIVDVFATEEVPLKDKDNAVASFMLAILIPILIPIAIANGAYPSATELFAGEKEKKTMEALLITPVKPIKILLAKWAAISLIGIFTGLLCIAVLIIEINFTTNLKAGFEAVGDPIQFIAMSTGLIIMFSIMISALLMILSMLANSVKEAGYYMGPVMGSLSIPVIVIFLISESLNTWLYLIPVLNLFLFVRDTFSGQLTSLAFVIAMLSYVLVIIILFPIAKRMFENHRLMLGNS</sequence>
<protein>
    <submittedName>
        <fullName evidence="7">ABC transporter permease subunit</fullName>
    </submittedName>
</protein>
<accession>A0ABU5CX17</accession>
<dbReference type="Pfam" id="PF12698">
    <property type="entry name" value="ABC2_membrane_3"/>
    <property type="match status" value="1"/>
</dbReference>
<keyword evidence="4 5" id="KW-0472">Membrane</keyword>
<gene>
    <name evidence="7" type="ORF">RWD45_16780</name>
</gene>
<evidence type="ECO:0000256" key="3">
    <source>
        <dbReference type="ARBA" id="ARBA00022989"/>
    </source>
</evidence>
<feature type="transmembrane region" description="Helical" evidence="5">
    <location>
        <begin position="231"/>
        <end position="248"/>
    </location>
</feature>
<feature type="transmembrane region" description="Helical" evidence="5">
    <location>
        <begin position="77"/>
        <end position="96"/>
    </location>
</feature>
<evidence type="ECO:0000259" key="6">
    <source>
        <dbReference type="Pfam" id="PF12698"/>
    </source>
</evidence>
<feature type="domain" description="ABC-2 type transporter transmembrane" evidence="6">
    <location>
        <begin position="25"/>
        <end position="271"/>
    </location>
</feature>
<dbReference type="EMBL" id="JAWDIQ010000003">
    <property type="protein sequence ID" value="MDY0409928.1"/>
    <property type="molecule type" value="Genomic_DNA"/>
</dbReference>